<evidence type="ECO:0000259" key="6">
    <source>
        <dbReference type="PROSITE" id="PS51352"/>
    </source>
</evidence>
<evidence type="ECO:0000256" key="1">
    <source>
        <dbReference type="ARBA" id="ARBA00004196"/>
    </source>
</evidence>
<feature type="compositionally biased region" description="Basic and acidic residues" evidence="5">
    <location>
        <begin position="18"/>
        <end position="47"/>
    </location>
</feature>
<keyword evidence="8" id="KW-1185">Reference proteome</keyword>
<evidence type="ECO:0000313" key="7">
    <source>
        <dbReference type="EMBL" id="GAA4452555.1"/>
    </source>
</evidence>
<dbReference type="PANTHER" id="PTHR42852:SF6">
    <property type="entry name" value="THIOL:DISULFIDE INTERCHANGE PROTEIN DSBE"/>
    <property type="match status" value="1"/>
</dbReference>
<feature type="region of interest" description="Disordered" evidence="5">
    <location>
        <begin position="375"/>
        <end position="399"/>
    </location>
</feature>
<sequence>MLVASALAIPMTASTSFADDKADAASETDKTAKAAEKEEKEEVKPIEVPDGTPEELFVFIDKVKGERGRTLETVMRSMQGVFDTTEKIRGIEDLSLEDELKAINEALVAQAMLARFSPEARDRFATYIEELAKDPRDEIQRLAAAEQLKQEIQSVRTASDEKKRELVDKVLAIIDENGIDQTNYRMASQLAYAIGYGDNTELAASFYDALASRLEEAEDAKLRDAAPRAAGAARRLRLPGNFFELSGTTADGETFDWSAYRGKVVLVDYWASWCGPCRGEVPNMKKNLEKYGDAGFAIVGINMDSTSEAYESYVEKEEIPWVNVVNFEPESKGWQHPMAVHYGVSGIPTAILVNGEGKVISLSARGKTLDKLLAETLGEPEDDAEAADKEGDTKDDAAE</sequence>
<dbReference type="Gene3D" id="3.40.30.10">
    <property type="entry name" value="Glutaredoxin"/>
    <property type="match status" value="1"/>
</dbReference>
<feature type="domain" description="Thioredoxin" evidence="6">
    <location>
        <begin position="236"/>
        <end position="374"/>
    </location>
</feature>
<dbReference type="Pfam" id="PF08534">
    <property type="entry name" value="Redoxin"/>
    <property type="match status" value="1"/>
</dbReference>
<dbReference type="PROSITE" id="PS51352">
    <property type="entry name" value="THIOREDOXIN_2"/>
    <property type="match status" value="1"/>
</dbReference>
<comment type="caution">
    <text evidence="7">The sequence shown here is derived from an EMBL/GenBank/DDBJ whole genome shotgun (WGS) entry which is preliminary data.</text>
</comment>
<dbReference type="InterPro" id="IPR017937">
    <property type="entry name" value="Thioredoxin_CS"/>
</dbReference>
<dbReference type="InterPro" id="IPR013766">
    <property type="entry name" value="Thioredoxin_domain"/>
</dbReference>
<keyword evidence="3" id="KW-1015">Disulfide bond</keyword>
<protein>
    <recommendedName>
        <fullName evidence="6">Thioredoxin domain-containing protein</fullName>
    </recommendedName>
</protein>
<organism evidence="7 8">
    <name type="scientific">Novipirellula rosea</name>
    <dbReference type="NCBI Taxonomy" id="1031540"/>
    <lineage>
        <taxon>Bacteria</taxon>
        <taxon>Pseudomonadati</taxon>
        <taxon>Planctomycetota</taxon>
        <taxon>Planctomycetia</taxon>
        <taxon>Pirellulales</taxon>
        <taxon>Pirellulaceae</taxon>
        <taxon>Novipirellula</taxon>
    </lineage>
</organism>
<keyword evidence="4" id="KW-0676">Redox-active center</keyword>
<name>A0ABP8MP37_9BACT</name>
<dbReference type="InterPro" id="IPR050553">
    <property type="entry name" value="Thioredoxin_ResA/DsbE_sf"/>
</dbReference>
<reference evidence="8" key="1">
    <citation type="journal article" date="2019" name="Int. J. Syst. Evol. Microbiol.">
        <title>The Global Catalogue of Microorganisms (GCM) 10K type strain sequencing project: providing services to taxonomists for standard genome sequencing and annotation.</title>
        <authorList>
            <consortium name="The Broad Institute Genomics Platform"/>
            <consortium name="The Broad Institute Genome Sequencing Center for Infectious Disease"/>
            <person name="Wu L."/>
            <person name="Ma J."/>
        </authorList>
    </citation>
    <scope>NUCLEOTIDE SEQUENCE [LARGE SCALE GENOMIC DNA]</scope>
    <source>
        <strain evidence="8">JCM 17759</strain>
    </source>
</reference>
<dbReference type="EMBL" id="BAABGA010000029">
    <property type="protein sequence ID" value="GAA4452555.1"/>
    <property type="molecule type" value="Genomic_DNA"/>
</dbReference>
<dbReference type="PROSITE" id="PS00194">
    <property type="entry name" value="THIOREDOXIN_1"/>
    <property type="match status" value="1"/>
</dbReference>
<dbReference type="InterPro" id="IPR013740">
    <property type="entry name" value="Redoxin"/>
</dbReference>
<feature type="compositionally biased region" description="Basic and acidic residues" evidence="5">
    <location>
        <begin position="386"/>
        <end position="399"/>
    </location>
</feature>
<dbReference type="SUPFAM" id="SSF52833">
    <property type="entry name" value="Thioredoxin-like"/>
    <property type="match status" value="1"/>
</dbReference>
<comment type="subcellular location">
    <subcellularLocation>
        <location evidence="1">Cell envelope</location>
    </subcellularLocation>
</comment>
<proteinExistence type="predicted"/>
<dbReference type="Proteomes" id="UP001500840">
    <property type="component" value="Unassembled WGS sequence"/>
</dbReference>
<evidence type="ECO:0000256" key="5">
    <source>
        <dbReference type="SAM" id="MobiDB-lite"/>
    </source>
</evidence>
<evidence type="ECO:0000256" key="2">
    <source>
        <dbReference type="ARBA" id="ARBA00022748"/>
    </source>
</evidence>
<evidence type="ECO:0000256" key="4">
    <source>
        <dbReference type="ARBA" id="ARBA00023284"/>
    </source>
</evidence>
<dbReference type="CDD" id="cd02966">
    <property type="entry name" value="TlpA_like_family"/>
    <property type="match status" value="1"/>
</dbReference>
<gene>
    <name evidence="7" type="ORF">GCM10023156_22050</name>
</gene>
<evidence type="ECO:0000256" key="3">
    <source>
        <dbReference type="ARBA" id="ARBA00023157"/>
    </source>
</evidence>
<dbReference type="PANTHER" id="PTHR42852">
    <property type="entry name" value="THIOL:DISULFIDE INTERCHANGE PROTEIN DSBE"/>
    <property type="match status" value="1"/>
</dbReference>
<accession>A0ABP8MP37</accession>
<evidence type="ECO:0000313" key="8">
    <source>
        <dbReference type="Proteomes" id="UP001500840"/>
    </source>
</evidence>
<feature type="region of interest" description="Disordered" evidence="5">
    <location>
        <begin position="18"/>
        <end position="48"/>
    </location>
</feature>
<keyword evidence="2" id="KW-0201">Cytochrome c-type biogenesis</keyword>
<dbReference type="InterPro" id="IPR036249">
    <property type="entry name" value="Thioredoxin-like_sf"/>
</dbReference>